<dbReference type="PRINTS" id="PR00039">
    <property type="entry name" value="HTHLYSR"/>
</dbReference>
<dbReference type="InterPro" id="IPR005119">
    <property type="entry name" value="LysR_subst-bd"/>
</dbReference>
<evidence type="ECO:0000256" key="2">
    <source>
        <dbReference type="ARBA" id="ARBA00023015"/>
    </source>
</evidence>
<name>A0A1V4IJP0_9CLOT</name>
<organism evidence="6 7">
    <name type="scientific">Clostridium oryzae</name>
    <dbReference type="NCBI Taxonomy" id="1450648"/>
    <lineage>
        <taxon>Bacteria</taxon>
        <taxon>Bacillati</taxon>
        <taxon>Bacillota</taxon>
        <taxon>Clostridia</taxon>
        <taxon>Eubacteriales</taxon>
        <taxon>Clostridiaceae</taxon>
        <taxon>Clostridium</taxon>
    </lineage>
</organism>
<dbReference type="GO" id="GO:0003677">
    <property type="term" value="F:DNA binding"/>
    <property type="evidence" value="ECO:0007669"/>
    <property type="project" value="UniProtKB-KW"/>
</dbReference>
<dbReference type="AlphaFoldDB" id="A0A1V4IJP0"/>
<dbReference type="RefSeq" id="WP_079425918.1">
    <property type="nucleotide sequence ID" value="NZ_MZGV01000036.1"/>
</dbReference>
<accession>A0A1V4IJP0</accession>
<evidence type="ECO:0000256" key="3">
    <source>
        <dbReference type="ARBA" id="ARBA00023125"/>
    </source>
</evidence>
<dbReference type="InterPro" id="IPR036390">
    <property type="entry name" value="WH_DNA-bd_sf"/>
</dbReference>
<dbReference type="OrthoDB" id="9803714at2"/>
<dbReference type="Pfam" id="PF03466">
    <property type="entry name" value="LysR_substrate"/>
    <property type="match status" value="1"/>
</dbReference>
<dbReference type="SUPFAM" id="SSF53850">
    <property type="entry name" value="Periplasmic binding protein-like II"/>
    <property type="match status" value="1"/>
</dbReference>
<evidence type="ECO:0000313" key="7">
    <source>
        <dbReference type="Proteomes" id="UP000190080"/>
    </source>
</evidence>
<dbReference type="SUPFAM" id="SSF46785">
    <property type="entry name" value="Winged helix' DNA-binding domain"/>
    <property type="match status" value="1"/>
</dbReference>
<dbReference type="Pfam" id="PF00126">
    <property type="entry name" value="HTH_1"/>
    <property type="match status" value="1"/>
</dbReference>
<dbReference type="Gene3D" id="1.10.10.10">
    <property type="entry name" value="Winged helix-like DNA-binding domain superfamily/Winged helix DNA-binding domain"/>
    <property type="match status" value="1"/>
</dbReference>
<reference evidence="6 7" key="1">
    <citation type="submission" date="2017-03" db="EMBL/GenBank/DDBJ databases">
        <title>Genome sequence of Clostridium oryzae DSM 28571.</title>
        <authorList>
            <person name="Poehlein A."/>
            <person name="Daniel R."/>
        </authorList>
    </citation>
    <scope>NUCLEOTIDE SEQUENCE [LARGE SCALE GENOMIC DNA]</scope>
    <source>
        <strain evidence="6 7">DSM 28571</strain>
    </source>
</reference>
<dbReference type="InterPro" id="IPR050950">
    <property type="entry name" value="HTH-type_LysR_regulators"/>
</dbReference>
<evidence type="ECO:0000256" key="4">
    <source>
        <dbReference type="ARBA" id="ARBA00023163"/>
    </source>
</evidence>
<keyword evidence="2" id="KW-0805">Transcription regulation</keyword>
<evidence type="ECO:0000259" key="5">
    <source>
        <dbReference type="PROSITE" id="PS50931"/>
    </source>
</evidence>
<dbReference type="PANTHER" id="PTHR30419">
    <property type="entry name" value="HTH-TYPE TRANSCRIPTIONAL REGULATOR YBHD"/>
    <property type="match status" value="1"/>
</dbReference>
<evidence type="ECO:0000256" key="1">
    <source>
        <dbReference type="ARBA" id="ARBA00009437"/>
    </source>
</evidence>
<dbReference type="Proteomes" id="UP000190080">
    <property type="component" value="Unassembled WGS sequence"/>
</dbReference>
<protein>
    <submittedName>
        <fullName evidence="6">HTH-type transcriptional regulator CatM</fullName>
    </submittedName>
</protein>
<sequence length="293" mass="33293">MDLRSLNYFLCIIEEGNISKAAKKLHIAQPPLSHQLKLLEDELGVKLIERNTRSLQITEAGKALAERAKQILNLTENTKKEIKDISQGLQGTLSIGTVSSAGAVILPDIIYQFHQKYPDINFEILDEDTSKIIQLLSSGVVEIGIIRTPFDNDMFETINYAEDPMIAIAKNFECEEEPDVITFEYLKEIPLIVQKRYEKKIRHLCKSYGYEPHILCKSNDVRTILMLANIGMGVAIVPKNCLNLIPNSDLEYVIIDEPNFNIGTSILWSKDRYLSNVAQRFIENMQNHMPSII</sequence>
<evidence type="ECO:0000313" key="6">
    <source>
        <dbReference type="EMBL" id="OPJ60044.1"/>
    </source>
</evidence>
<dbReference type="STRING" id="1450648.CLORY_30180"/>
<dbReference type="EMBL" id="MZGV01000036">
    <property type="protein sequence ID" value="OPJ60044.1"/>
    <property type="molecule type" value="Genomic_DNA"/>
</dbReference>
<keyword evidence="7" id="KW-1185">Reference proteome</keyword>
<keyword evidence="4" id="KW-0804">Transcription</keyword>
<dbReference type="PROSITE" id="PS50931">
    <property type="entry name" value="HTH_LYSR"/>
    <property type="match status" value="1"/>
</dbReference>
<comment type="similarity">
    <text evidence="1">Belongs to the LysR transcriptional regulatory family.</text>
</comment>
<gene>
    <name evidence="6" type="primary">catM_2</name>
    <name evidence="6" type="ORF">CLORY_30180</name>
</gene>
<dbReference type="InterPro" id="IPR036388">
    <property type="entry name" value="WH-like_DNA-bd_sf"/>
</dbReference>
<comment type="caution">
    <text evidence="6">The sequence shown here is derived from an EMBL/GenBank/DDBJ whole genome shotgun (WGS) entry which is preliminary data.</text>
</comment>
<proteinExistence type="inferred from homology"/>
<dbReference type="FunFam" id="1.10.10.10:FF:000001">
    <property type="entry name" value="LysR family transcriptional regulator"/>
    <property type="match status" value="1"/>
</dbReference>
<dbReference type="InterPro" id="IPR000847">
    <property type="entry name" value="LysR_HTH_N"/>
</dbReference>
<feature type="domain" description="HTH lysR-type" evidence="5">
    <location>
        <begin position="1"/>
        <end position="58"/>
    </location>
</feature>
<dbReference type="PANTHER" id="PTHR30419:SF28">
    <property type="entry name" value="HTH-TYPE TRANSCRIPTIONAL REGULATOR BSDA"/>
    <property type="match status" value="1"/>
</dbReference>
<dbReference type="Gene3D" id="3.40.190.290">
    <property type="match status" value="1"/>
</dbReference>
<dbReference type="GO" id="GO:0003700">
    <property type="term" value="F:DNA-binding transcription factor activity"/>
    <property type="evidence" value="ECO:0007669"/>
    <property type="project" value="InterPro"/>
</dbReference>
<dbReference type="GO" id="GO:0005829">
    <property type="term" value="C:cytosol"/>
    <property type="evidence" value="ECO:0007669"/>
    <property type="project" value="TreeGrafter"/>
</dbReference>
<dbReference type="CDD" id="cd05466">
    <property type="entry name" value="PBP2_LTTR_substrate"/>
    <property type="match status" value="1"/>
</dbReference>
<keyword evidence="3" id="KW-0238">DNA-binding</keyword>